<dbReference type="Proteomes" id="UP000499080">
    <property type="component" value="Unassembled WGS sequence"/>
</dbReference>
<comment type="caution">
    <text evidence="1">The sequence shown here is derived from an EMBL/GenBank/DDBJ whole genome shotgun (WGS) entry which is preliminary data.</text>
</comment>
<evidence type="ECO:0000313" key="1">
    <source>
        <dbReference type="EMBL" id="GBL99166.1"/>
    </source>
</evidence>
<gene>
    <name evidence="1" type="ORF">AVEN_64152_1</name>
</gene>
<keyword evidence="2" id="KW-1185">Reference proteome</keyword>
<dbReference type="AlphaFoldDB" id="A0A4Y2C698"/>
<dbReference type="EMBL" id="BGPR01000145">
    <property type="protein sequence ID" value="GBL99166.1"/>
    <property type="molecule type" value="Genomic_DNA"/>
</dbReference>
<evidence type="ECO:0000313" key="2">
    <source>
        <dbReference type="Proteomes" id="UP000499080"/>
    </source>
</evidence>
<organism evidence="1 2">
    <name type="scientific">Araneus ventricosus</name>
    <name type="common">Orbweaver spider</name>
    <name type="synonym">Epeira ventricosa</name>
    <dbReference type="NCBI Taxonomy" id="182803"/>
    <lineage>
        <taxon>Eukaryota</taxon>
        <taxon>Metazoa</taxon>
        <taxon>Ecdysozoa</taxon>
        <taxon>Arthropoda</taxon>
        <taxon>Chelicerata</taxon>
        <taxon>Arachnida</taxon>
        <taxon>Araneae</taxon>
        <taxon>Araneomorphae</taxon>
        <taxon>Entelegynae</taxon>
        <taxon>Araneoidea</taxon>
        <taxon>Araneidae</taxon>
        <taxon>Araneus</taxon>
    </lineage>
</organism>
<sequence>MRASDSKQLSICFPEISCNDCRKASFRTLLWGGGVEWGVASLPLSLLEYFTSQVLRRRLVYALLPLPIKSSPSYVENKLRIRAGRNFFSFIVGGDLLKYEMWGGTLLSFVV</sequence>
<proteinExistence type="predicted"/>
<accession>A0A4Y2C698</accession>
<protein>
    <submittedName>
        <fullName evidence="1">Uncharacterized protein</fullName>
    </submittedName>
</protein>
<name>A0A4Y2C698_ARAVE</name>
<reference evidence="1 2" key="1">
    <citation type="journal article" date="2019" name="Sci. Rep.">
        <title>Orb-weaving spider Araneus ventricosus genome elucidates the spidroin gene catalogue.</title>
        <authorList>
            <person name="Kono N."/>
            <person name="Nakamura H."/>
            <person name="Ohtoshi R."/>
            <person name="Moran D.A.P."/>
            <person name="Shinohara A."/>
            <person name="Yoshida Y."/>
            <person name="Fujiwara M."/>
            <person name="Mori M."/>
            <person name="Tomita M."/>
            <person name="Arakawa K."/>
        </authorList>
    </citation>
    <scope>NUCLEOTIDE SEQUENCE [LARGE SCALE GENOMIC DNA]</scope>
</reference>